<dbReference type="Proteomes" id="UP000593966">
    <property type="component" value="Chromosome"/>
</dbReference>
<sequence>MFAKIADLFKGKEAKAEVEFLEKHNIQIDPEQGFIVDGIVLNTELKERLEYFSNRKLKNFDDLKELFYKAILINEKIDLEIASGRYVARLGNTEENLKQFKLIVQKLNDYYKAFKRER</sequence>
<gene>
    <name evidence="1" type="ORF">G0028_11170</name>
</gene>
<reference evidence="1 2" key="1">
    <citation type="submission" date="2020-02" db="EMBL/GenBank/DDBJ databases">
        <title>Tigecycline-resistant Acinetobacter species from pigs and migratory birds.</title>
        <authorList>
            <person name="Chen C."/>
            <person name="Sun J."/>
            <person name="Liao X.-P."/>
            <person name="Liu Y.-H."/>
        </authorList>
    </citation>
    <scope>NUCLEOTIDE SEQUENCE [LARGE SCALE GENOMIC DNA]</scope>
    <source>
        <strain evidence="1 2">YH12207_T</strain>
    </source>
</reference>
<proteinExistence type="predicted"/>
<accession>A0A7S7AI61</accession>
<evidence type="ECO:0000313" key="1">
    <source>
        <dbReference type="EMBL" id="QOW46411.1"/>
    </source>
</evidence>
<organism evidence="1 2">
    <name type="scientific">Acinetobacter piscicola</name>
    <dbReference type="NCBI Taxonomy" id="2006115"/>
    <lineage>
        <taxon>Bacteria</taxon>
        <taxon>Pseudomonadati</taxon>
        <taxon>Pseudomonadota</taxon>
        <taxon>Gammaproteobacteria</taxon>
        <taxon>Moraxellales</taxon>
        <taxon>Moraxellaceae</taxon>
        <taxon>Acinetobacter</taxon>
    </lineage>
</organism>
<evidence type="ECO:0000313" key="2">
    <source>
        <dbReference type="Proteomes" id="UP000593966"/>
    </source>
</evidence>
<name>A0A7S7AI61_9GAMM</name>
<dbReference type="AlphaFoldDB" id="A0A7S7AI61"/>
<protein>
    <submittedName>
        <fullName evidence="1">Uncharacterized protein</fullName>
    </submittedName>
</protein>
<keyword evidence="2" id="KW-1185">Reference proteome</keyword>
<dbReference type="RefSeq" id="WP_180045969.1">
    <property type="nucleotide sequence ID" value="NZ_CP048659.1"/>
</dbReference>
<dbReference type="EMBL" id="CP048659">
    <property type="protein sequence ID" value="QOW46411.1"/>
    <property type="molecule type" value="Genomic_DNA"/>
</dbReference>